<dbReference type="RefSeq" id="XP_007718873.1">
    <property type="nucleotide sequence ID" value="XM_007720683.1"/>
</dbReference>
<dbReference type="Proteomes" id="UP000053841">
    <property type="component" value="Unassembled WGS sequence"/>
</dbReference>
<organism evidence="2 3">
    <name type="scientific">Cochliobolus carbonum (strain 26-R-13)</name>
    <name type="common">Maize leaf spot fungus</name>
    <name type="synonym">Bipolaris zeicola</name>
    <dbReference type="NCBI Taxonomy" id="930089"/>
    <lineage>
        <taxon>Eukaryota</taxon>
        <taxon>Fungi</taxon>
        <taxon>Dikarya</taxon>
        <taxon>Ascomycota</taxon>
        <taxon>Pezizomycotina</taxon>
        <taxon>Dothideomycetes</taxon>
        <taxon>Pleosporomycetidae</taxon>
        <taxon>Pleosporales</taxon>
        <taxon>Pleosporineae</taxon>
        <taxon>Pleosporaceae</taxon>
        <taxon>Bipolaris</taxon>
    </lineage>
</organism>
<dbReference type="HOGENOM" id="CLU_839746_0_0_1"/>
<evidence type="ECO:0000313" key="2">
    <source>
        <dbReference type="EMBL" id="EUC26823.1"/>
    </source>
</evidence>
<dbReference type="InterPro" id="IPR013216">
    <property type="entry name" value="Methyltransf_11"/>
</dbReference>
<dbReference type="CDD" id="cd02440">
    <property type="entry name" value="AdoMet_MTases"/>
    <property type="match status" value="1"/>
</dbReference>
<evidence type="ECO:0000259" key="1">
    <source>
        <dbReference type="Pfam" id="PF08241"/>
    </source>
</evidence>
<protein>
    <recommendedName>
        <fullName evidence="1">Methyltransferase type 11 domain-containing protein</fullName>
    </recommendedName>
</protein>
<name>W6XMU4_COCC2</name>
<proteinExistence type="predicted"/>
<dbReference type="InterPro" id="IPR029063">
    <property type="entry name" value="SAM-dependent_MTases_sf"/>
</dbReference>
<evidence type="ECO:0000313" key="3">
    <source>
        <dbReference type="Proteomes" id="UP000053841"/>
    </source>
</evidence>
<sequence>MVYFATDAEINQAYTPLIGVYDYVCHAQYPDTDKALALANLSAGESVLEVGAGGGRLIARAKRTVGSGFCVAVDAVQGFVSTDIPWMLQQQGLAASPSGTPATQVHCLCANITSSNFANTVRAVPGAPQQFDCIVAVHLFTTLAPSQRRQALVTLRQLLSPSGRLVLNMSARFTNSSLQPANAALPVQFRNGPYTETAGATIYTLLMRDGPRVPIPGASATDLPRKVIELTYQTAPNRLWTVAAAQAREAAEDAGFSVSKIEPIGKGDDFGLPDGRHSLTHAELRAMNIDQLVATAKEGPIPRRYNCMGRTAEAYTSRIIKGWEGMGPQARDFALAKGLQDFVAKEQQSIAFDDSLYSQAGGPIRGKSLDVAQVGVLLRLTKM</sequence>
<keyword evidence="3" id="KW-1185">Reference proteome</keyword>
<dbReference type="AlphaFoldDB" id="W6XMU4"/>
<dbReference type="SUPFAM" id="SSF53335">
    <property type="entry name" value="S-adenosyl-L-methionine-dependent methyltransferases"/>
    <property type="match status" value="1"/>
</dbReference>
<accession>W6XMU4</accession>
<reference evidence="2 3" key="1">
    <citation type="journal article" date="2013" name="PLoS Genet.">
        <title>Comparative genome structure, secondary metabolite, and effector coding capacity across Cochliobolus pathogens.</title>
        <authorList>
            <person name="Condon B.J."/>
            <person name="Leng Y."/>
            <person name="Wu D."/>
            <person name="Bushley K.E."/>
            <person name="Ohm R.A."/>
            <person name="Otillar R."/>
            <person name="Martin J."/>
            <person name="Schackwitz W."/>
            <person name="Grimwood J."/>
            <person name="MohdZainudin N."/>
            <person name="Xue C."/>
            <person name="Wang R."/>
            <person name="Manning V.A."/>
            <person name="Dhillon B."/>
            <person name="Tu Z.J."/>
            <person name="Steffenson B.J."/>
            <person name="Salamov A."/>
            <person name="Sun H."/>
            <person name="Lowry S."/>
            <person name="LaButti K."/>
            <person name="Han J."/>
            <person name="Copeland A."/>
            <person name="Lindquist E."/>
            <person name="Barry K."/>
            <person name="Schmutz J."/>
            <person name="Baker S.E."/>
            <person name="Ciuffetti L.M."/>
            <person name="Grigoriev I.V."/>
            <person name="Zhong S."/>
            <person name="Turgeon B.G."/>
        </authorList>
    </citation>
    <scope>NUCLEOTIDE SEQUENCE [LARGE SCALE GENOMIC DNA]</scope>
    <source>
        <strain evidence="2 3">26-R-13</strain>
    </source>
</reference>
<feature type="domain" description="Methyltransferase type 11" evidence="1">
    <location>
        <begin position="48"/>
        <end position="167"/>
    </location>
</feature>
<dbReference type="EMBL" id="KI965108">
    <property type="protein sequence ID" value="EUC26823.1"/>
    <property type="molecule type" value="Genomic_DNA"/>
</dbReference>
<gene>
    <name evidence="2" type="ORF">COCCADRAFT_10396</name>
</gene>
<dbReference type="KEGG" id="bze:COCCADRAFT_10396"/>
<dbReference type="GeneID" id="19142880"/>
<dbReference type="GO" id="GO:0008757">
    <property type="term" value="F:S-adenosylmethionine-dependent methyltransferase activity"/>
    <property type="evidence" value="ECO:0007669"/>
    <property type="project" value="InterPro"/>
</dbReference>
<dbReference type="Pfam" id="PF08241">
    <property type="entry name" value="Methyltransf_11"/>
    <property type="match status" value="1"/>
</dbReference>
<dbReference type="OrthoDB" id="3800465at2759"/>
<dbReference type="Gene3D" id="3.40.50.150">
    <property type="entry name" value="Vaccinia Virus protein VP39"/>
    <property type="match status" value="1"/>
</dbReference>